<dbReference type="AlphaFoldDB" id="A0A8D9D8M4"/>
<accession>A0A8D9D8M4</accession>
<feature type="compositionally biased region" description="Polar residues" evidence="1">
    <location>
        <begin position="50"/>
        <end position="60"/>
    </location>
</feature>
<sequence length="60" mass="6604">MCVLADTHGCPVQPSWAKITRKVHGKSQRAESKDQRQRAESKDQCADMCTNGQPPTSCVC</sequence>
<evidence type="ECO:0000313" key="2">
    <source>
        <dbReference type="EMBL" id="CAG7870994.1"/>
    </source>
</evidence>
<evidence type="ECO:0000313" key="3">
    <source>
        <dbReference type="Proteomes" id="UP000694005"/>
    </source>
</evidence>
<gene>
    <name evidence="2" type="ORF">BRAPAZ1V2_A06P32340.2</name>
</gene>
<name>A0A8D9D8M4_BRACM</name>
<evidence type="ECO:0000256" key="1">
    <source>
        <dbReference type="SAM" id="MobiDB-lite"/>
    </source>
</evidence>
<proteinExistence type="predicted"/>
<feature type="region of interest" description="Disordered" evidence="1">
    <location>
        <begin position="21"/>
        <end position="60"/>
    </location>
</feature>
<feature type="compositionally biased region" description="Basic and acidic residues" evidence="1">
    <location>
        <begin position="28"/>
        <end position="45"/>
    </location>
</feature>
<reference evidence="2 3" key="1">
    <citation type="submission" date="2021-07" db="EMBL/GenBank/DDBJ databases">
        <authorList>
            <consortium name="Genoscope - CEA"/>
            <person name="William W."/>
        </authorList>
    </citation>
    <scope>NUCLEOTIDE SEQUENCE [LARGE SCALE GENOMIC DNA]</scope>
</reference>
<protein>
    <submittedName>
        <fullName evidence="2">Uncharacterized protein</fullName>
    </submittedName>
</protein>
<dbReference type="Gramene" id="A06p32340.2_BraZ1">
    <property type="protein sequence ID" value="A06p32340.2_BraZ1.CDS"/>
    <property type="gene ID" value="A06g32340.2_BraZ1"/>
</dbReference>
<organism evidence="2 3">
    <name type="scientific">Brassica campestris</name>
    <name type="common">Field mustard</name>
    <dbReference type="NCBI Taxonomy" id="3711"/>
    <lineage>
        <taxon>Eukaryota</taxon>
        <taxon>Viridiplantae</taxon>
        <taxon>Streptophyta</taxon>
        <taxon>Embryophyta</taxon>
        <taxon>Tracheophyta</taxon>
        <taxon>Spermatophyta</taxon>
        <taxon>Magnoliopsida</taxon>
        <taxon>eudicotyledons</taxon>
        <taxon>Gunneridae</taxon>
        <taxon>Pentapetalae</taxon>
        <taxon>rosids</taxon>
        <taxon>malvids</taxon>
        <taxon>Brassicales</taxon>
        <taxon>Brassicaceae</taxon>
        <taxon>Brassiceae</taxon>
        <taxon>Brassica</taxon>
    </lineage>
</organism>
<dbReference type="EMBL" id="LS974622">
    <property type="protein sequence ID" value="CAG7870994.1"/>
    <property type="molecule type" value="Genomic_DNA"/>
</dbReference>
<dbReference type="Proteomes" id="UP000694005">
    <property type="component" value="Chromosome A06"/>
</dbReference>